<dbReference type="InterPro" id="IPR001765">
    <property type="entry name" value="Carbonic_anhydrase"/>
</dbReference>
<dbReference type="STRING" id="670482.SAMN04488542_103149"/>
<keyword evidence="8" id="KW-1185">Reference proteome</keyword>
<dbReference type="PANTHER" id="PTHR43175:SF3">
    <property type="entry name" value="CARBON DISULFIDE HYDROLASE"/>
    <property type="match status" value="1"/>
</dbReference>
<dbReference type="InterPro" id="IPR036874">
    <property type="entry name" value="Carbonic_anhydrase_sf"/>
</dbReference>
<dbReference type="Gene3D" id="3.40.1050.10">
    <property type="entry name" value="Carbonic anhydrase"/>
    <property type="match status" value="1"/>
</dbReference>
<dbReference type="CDD" id="cd03379">
    <property type="entry name" value="beta_CA_cladeD"/>
    <property type="match status" value="1"/>
</dbReference>
<protein>
    <recommendedName>
        <fullName evidence="2">carbonic anhydrase</fullName>
        <ecNumber evidence="2">4.2.1.1</ecNumber>
    </recommendedName>
</protein>
<evidence type="ECO:0000256" key="3">
    <source>
        <dbReference type="ARBA" id="ARBA00022723"/>
    </source>
</evidence>
<dbReference type="SUPFAM" id="SSF53056">
    <property type="entry name" value="beta-carbonic anhydrase, cab"/>
    <property type="match status" value="1"/>
</dbReference>
<dbReference type="OrthoDB" id="9792260at2"/>
<dbReference type="EMBL" id="FNBG01000003">
    <property type="protein sequence ID" value="SDE90184.1"/>
    <property type="molecule type" value="Genomic_DNA"/>
</dbReference>
<dbReference type="Proteomes" id="UP000198972">
    <property type="component" value="Unassembled WGS sequence"/>
</dbReference>
<feature type="binding site" evidence="6">
    <location>
        <position position="99"/>
    </location>
    <ligand>
        <name>Zn(2+)</name>
        <dbReference type="ChEBI" id="CHEBI:29105"/>
    </ligand>
</feature>
<feature type="binding site" evidence="6">
    <location>
        <position position="96"/>
    </location>
    <ligand>
        <name>Zn(2+)</name>
        <dbReference type="ChEBI" id="CHEBI:29105"/>
    </ligand>
</feature>
<feature type="binding site" evidence="6">
    <location>
        <position position="40"/>
    </location>
    <ligand>
        <name>Zn(2+)</name>
        <dbReference type="ChEBI" id="CHEBI:29105"/>
    </ligand>
</feature>
<gene>
    <name evidence="7" type="ORF">SAMN04488542_103149</name>
</gene>
<dbReference type="GO" id="GO:0004089">
    <property type="term" value="F:carbonate dehydratase activity"/>
    <property type="evidence" value="ECO:0007669"/>
    <property type="project" value="UniProtKB-EC"/>
</dbReference>
<dbReference type="Pfam" id="PF00484">
    <property type="entry name" value="Pro_CA"/>
    <property type="match status" value="1"/>
</dbReference>
<feature type="binding site" evidence="6">
    <location>
        <position position="38"/>
    </location>
    <ligand>
        <name>Zn(2+)</name>
        <dbReference type="ChEBI" id="CHEBI:29105"/>
    </ligand>
</feature>
<accession>A0A1G7GPZ3</accession>
<evidence type="ECO:0000313" key="7">
    <source>
        <dbReference type="EMBL" id="SDE90184.1"/>
    </source>
</evidence>
<dbReference type="AlphaFoldDB" id="A0A1G7GPZ3"/>
<evidence type="ECO:0000256" key="2">
    <source>
        <dbReference type="ARBA" id="ARBA00012925"/>
    </source>
</evidence>
<dbReference type="RefSeq" id="WP_091227136.1">
    <property type="nucleotide sequence ID" value="NZ_FNBG01000003.1"/>
</dbReference>
<sequence>MGQLQTILEHNQKFVANKDYEAYITDKYPDKKIAIVTCMDTRLVELLPKAMNLRNGDAKIIKNAGAIISQPFGSVMRSLLVAIYELHADEVFIVGHSGCGMASLNSEHMINSMSERGISDDVLNTLENSGIKLGKWLRGFSDEKEGVIHTVKTVKNHPLLPANVPVHGMLIDSTTGELELLVDGFKNK</sequence>
<evidence type="ECO:0000313" key="8">
    <source>
        <dbReference type="Proteomes" id="UP000198972"/>
    </source>
</evidence>
<dbReference type="EC" id="4.2.1.1" evidence="2"/>
<name>A0A1G7GPZ3_9BACL</name>
<evidence type="ECO:0000256" key="6">
    <source>
        <dbReference type="PIRSR" id="PIRSR601765-1"/>
    </source>
</evidence>
<comment type="similarity">
    <text evidence="1">Belongs to the beta-class carbonic anhydrase family.</text>
</comment>
<dbReference type="PANTHER" id="PTHR43175">
    <property type="entry name" value="CARBONIC ANHYDRASE"/>
    <property type="match status" value="1"/>
</dbReference>
<comment type="catalytic activity">
    <reaction evidence="5">
        <text>hydrogencarbonate + H(+) = CO2 + H2O</text>
        <dbReference type="Rhea" id="RHEA:10748"/>
        <dbReference type="ChEBI" id="CHEBI:15377"/>
        <dbReference type="ChEBI" id="CHEBI:15378"/>
        <dbReference type="ChEBI" id="CHEBI:16526"/>
        <dbReference type="ChEBI" id="CHEBI:17544"/>
        <dbReference type="EC" id="4.2.1.1"/>
    </reaction>
</comment>
<evidence type="ECO:0000256" key="1">
    <source>
        <dbReference type="ARBA" id="ARBA00006217"/>
    </source>
</evidence>
<evidence type="ECO:0000256" key="4">
    <source>
        <dbReference type="ARBA" id="ARBA00022833"/>
    </source>
</evidence>
<evidence type="ECO:0000256" key="5">
    <source>
        <dbReference type="ARBA" id="ARBA00048348"/>
    </source>
</evidence>
<reference evidence="7 8" key="1">
    <citation type="submission" date="2016-10" db="EMBL/GenBank/DDBJ databases">
        <authorList>
            <person name="de Groot N.N."/>
        </authorList>
    </citation>
    <scope>NUCLEOTIDE SEQUENCE [LARGE SCALE GENOMIC DNA]</scope>
    <source>
        <strain evidence="7 8">DSM 28129</strain>
    </source>
</reference>
<dbReference type="SMART" id="SM00947">
    <property type="entry name" value="Pro_CA"/>
    <property type="match status" value="1"/>
</dbReference>
<keyword evidence="3 6" id="KW-0479">Metal-binding</keyword>
<keyword evidence="4 6" id="KW-0862">Zinc</keyword>
<proteinExistence type="inferred from homology"/>
<dbReference type="GO" id="GO:0008270">
    <property type="term" value="F:zinc ion binding"/>
    <property type="evidence" value="ECO:0007669"/>
    <property type="project" value="InterPro"/>
</dbReference>
<comment type="cofactor">
    <cofactor evidence="6">
        <name>Zn(2+)</name>
        <dbReference type="ChEBI" id="CHEBI:29105"/>
    </cofactor>
    <text evidence="6">Binds 1 zinc ion per subunit.</text>
</comment>
<organism evidence="7 8">
    <name type="scientific">Fontibacillus panacisegetis</name>
    <dbReference type="NCBI Taxonomy" id="670482"/>
    <lineage>
        <taxon>Bacteria</taxon>
        <taxon>Bacillati</taxon>
        <taxon>Bacillota</taxon>
        <taxon>Bacilli</taxon>
        <taxon>Bacillales</taxon>
        <taxon>Paenibacillaceae</taxon>
        <taxon>Fontibacillus</taxon>
    </lineage>
</organism>